<dbReference type="PANTHER" id="PTHR44942">
    <property type="entry name" value="METHYLTRANSF_11 DOMAIN-CONTAINING PROTEIN"/>
    <property type="match status" value="1"/>
</dbReference>
<dbReference type="InterPro" id="IPR051052">
    <property type="entry name" value="Diverse_substrate_MTase"/>
</dbReference>
<reference evidence="5" key="1">
    <citation type="submission" date="2019-02" db="EMBL/GenBank/DDBJ databases">
        <title>Draft genome sequence of Sphaerospermopsis reniformis NIES-1949.</title>
        <authorList>
            <person name="Yamaguchi H."/>
            <person name="Suzuki S."/>
            <person name="Kawachi M."/>
        </authorList>
    </citation>
    <scope>NUCLEOTIDE SEQUENCE [LARGE SCALE GENOMIC DNA]</scope>
    <source>
        <strain evidence="5">NIES-1949</strain>
    </source>
</reference>
<dbReference type="InterPro" id="IPR041698">
    <property type="entry name" value="Methyltransf_25"/>
</dbReference>
<dbReference type="EMBL" id="BJCE01000102">
    <property type="protein sequence ID" value="GCL37872.1"/>
    <property type="molecule type" value="Genomic_DNA"/>
</dbReference>
<feature type="domain" description="Methyltransferase" evidence="3">
    <location>
        <begin position="56"/>
        <end position="146"/>
    </location>
</feature>
<dbReference type="RefSeq" id="WP_137667923.1">
    <property type="nucleotide sequence ID" value="NZ_BJCE01000102.1"/>
</dbReference>
<keyword evidence="1" id="KW-0489">Methyltransferase</keyword>
<dbReference type="SUPFAM" id="SSF53335">
    <property type="entry name" value="S-adenosyl-L-methionine-dependent methyltransferases"/>
    <property type="match status" value="1"/>
</dbReference>
<keyword evidence="5" id="KW-1185">Reference proteome</keyword>
<gene>
    <name evidence="4" type="ORF">SR1949_29840</name>
</gene>
<dbReference type="AlphaFoldDB" id="A0A480A069"/>
<dbReference type="GO" id="GO:0008168">
    <property type="term" value="F:methyltransferase activity"/>
    <property type="evidence" value="ECO:0007669"/>
    <property type="project" value="UniProtKB-KW"/>
</dbReference>
<dbReference type="PANTHER" id="PTHR44942:SF4">
    <property type="entry name" value="METHYLTRANSFERASE TYPE 11 DOMAIN-CONTAINING PROTEIN"/>
    <property type="match status" value="1"/>
</dbReference>
<evidence type="ECO:0000313" key="4">
    <source>
        <dbReference type="EMBL" id="GCL37872.1"/>
    </source>
</evidence>
<sequence length="273" mass="30995">MKELAQVKNLYPQDLELRKNWYSPVAAAYDKVRPRYPKEIINRAIKIAKLTPKRKILELGCGPGNATVSFAKLGFSMVCLDPSQAACKFARKNCAAYPNVEIQQTTFEEWKLTPGKFHAVLAATSFHWMNPETAYEKAAAALRDDGALILLWNMTPQPDYEVYQNLHEIYKIYAPYSARYEDVTDQEKIVKSFGEKAIDSGKFTNLVSGHVICEVTYNVDDYLLLLGTLSPYLKLEVEIRDGLFTGLKQKIDQLYGGRINISYISAFQVMKKV</sequence>
<proteinExistence type="predicted"/>
<dbReference type="Pfam" id="PF13649">
    <property type="entry name" value="Methyltransf_25"/>
    <property type="match status" value="1"/>
</dbReference>
<dbReference type="InterPro" id="IPR029063">
    <property type="entry name" value="SAM-dependent_MTases_sf"/>
</dbReference>
<dbReference type="Gene3D" id="3.40.50.150">
    <property type="entry name" value="Vaccinia Virus protein VP39"/>
    <property type="match status" value="1"/>
</dbReference>
<organism evidence="4 5">
    <name type="scientific">Sphaerospermopsis reniformis</name>
    <dbReference type="NCBI Taxonomy" id="531300"/>
    <lineage>
        <taxon>Bacteria</taxon>
        <taxon>Bacillati</taxon>
        <taxon>Cyanobacteriota</taxon>
        <taxon>Cyanophyceae</taxon>
        <taxon>Nostocales</taxon>
        <taxon>Aphanizomenonaceae</taxon>
        <taxon>Sphaerospermopsis</taxon>
    </lineage>
</organism>
<name>A0A480A069_9CYAN</name>
<dbReference type="CDD" id="cd02440">
    <property type="entry name" value="AdoMet_MTases"/>
    <property type="match status" value="1"/>
</dbReference>
<dbReference type="GO" id="GO:0032259">
    <property type="term" value="P:methylation"/>
    <property type="evidence" value="ECO:0007669"/>
    <property type="project" value="UniProtKB-KW"/>
</dbReference>
<evidence type="ECO:0000256" key="2">
    <source>
        <dbReference type="ARBA" id="ARBA00022679"/>
    </source>
</evidence>
<keyword evidence="2" id="KW-0808">Transferase</keyword>
<comment type="caution">
    <text evidence="4">The sequence shown here is derived from an EMBL/GenBank/DDBJ whole genome shotgun (WGS) entry which is preliminary data.</text>
</comment>
<dbReference type="Proteomes" id="UP000300142">
    <property type="component" value="Unassembled WGS sequence"/>
</dbReference>
<evidence type="ECO:0000313" key="5">
    <source>
        <dbReference type="Proteomes" id="UP000300142"/>
    </source>
</evidence>
<evidence type="ECO:0000259" key="3">
    <source>
        <dbReference type="Pfam" id="PF13649"/>
    </source>
</evidence>
<protein>
    <recommendedName>
        <fullName evidence="3">Methyltransferase domain-containing protein</fullName>
    </recommendedName>
</protein>
<evidence type="ECO:0000256" key="1">
    <source>
        <dbReference type="ARBA" id="ARBA00022603"/>
    </source>
</evidence>
<accession>A0A480A069</accession>